<dbReference type="Pfam" id="PF06629">
    <property type="entry name" value="MipA"/>
    <property type="match status" value="1"/>
</dbReference>
<evidence type="ECO:0000256" key="6">
    <source>
        <dbReference type="SAM" id="SignalP"/>
    </source>
</evidence>
<dbReference type="EMBL" id="JAKOGG010000002">
    <property type="protein sequence ID" value="MCS4555486.1"/>
    <property type="molecule type" value="Genomic_DNA"/>
</dbReference>
<evidence type="ECO:0000313" key="8">
    <source>
        <dbReference type="Proteomes" id="UP001201549"/>
    </source>
</evidence>
<evidence type="ECO:0000313" key="7">
    <source>
        <dbReference type="EMBL" id="MCS4555486.1"/>
    </source>
</evidence>
<organism evidence="7 8">
    <name type="scientific">Shewanella electrica</name>
    <dbReference type="NCBI Taxonomy" id="515560"/>
    <lineage>
        <taxon>Bacteria</taxon>
        <taxon>Pseudomonadati</taxon>
        <taxon>Pseudomonadota</taxon>
        <taxon>Gammaproteobacteria</taxon>
        <taxon>Alteromonadales</taxon>
        <taxon>Shewanellaceae</taxon>
        <taxon>Shewanella</taxon>
    </lineage>
</organism>
<name>A0ABT2FHP5_9GAMM</name>
<evidence type="ECO:0000256" key="3">
    <source>
        <dbReference type="ARBA" id="ARBA00022729"/>
    </source>
</evidence>
<evidence type="ECO:0000256" key="5">
    <source>
        <dbReference type="ARBA" id="ARBA00023237"/>
    </source>
</evidence>
<evidence type="ECO:0000256" key="2">
    <source>
        <dbReference type="ARBA" id="ARBA00005722"/>
    </source>
</evidence>
<comment type="caution">
    <text evidence="7">The sequence shown here is derived from an EMBL/GenBank/DDBJ whole genome shotgun (WGS) entry which is preliminary data.</text>
</comment>
<protein>
    <submittedName>
        <fullName evidence="7">MipA/OmpV family protein</fullName>
    </submittedName>
</protein>
<accession>A0ABT2FHP5</accession>
<keyword evidence="4" id="KW-0472">Membrane</keyword>
<sequence length="280" mass="32457">MRCLRTWCLAGLLLPLSVYAEVAGDKHDHVAVDDWGFDLALGYAAIETPLRQRDSFESFVLPQWYYYGERFYIENLQLGYTLLETDTFIIDVVGYLNDDGLLFNTDKQRLNYLDISKYIPNVGFPLQGKMDLRDIKRDLSYMAGVEFTAITPFADLSWRAARDITEGNGGIEYRLAAKQRYTFNRLKLFWEAGAVMKNAELNNYYYGLRSEESGRRRDVLVTDRSLNNYYLQLAATYQLTSDLSWVVSVNQTWINHQLLDSPLLEKDNYLSGFIGFNLHF</sequence>
<proteinExistence type="inferred from homology"/>
<dbReference type="PANTHER" id="PTHR38776">
    <property type="entry name" value="MLTA-INTERACTING PROTEIN-RELATED"/>
    <property type="match status" value="1"/>
</dbReference>
<keyword evidence="3 6" id="KW-0732">Signal</keyword>
<comment type="subcellular location">
    <subcellularLocation>
        <location evidence="1">Cell outer membrane</location>
    </subcellularLocation>
</comment>
<keyword evidence="5" id="KW-0998">Cell outer membrane</keyword>
<dbReference type="RefSeq" id="WP_238894888.1">
    <property type="nucleotide sequence ID" value="NZ_JAKOGG010000002.1"/>
</dbReference>
<feature type="signal peptide" evidence="6">
    <location>
        <begin position="1"/>
        <end position="20"/>
    </location>
</feature>
<dbReference type="InterPro" id="IPR010583">
    <property type="entry name" value="MipA"/>
</dbReference>
<evidence type="ECO:0000256" key="4">
    <source>
        <dbReference type="ARBA" id="ARBA00023136"/>
    </source>
</evidence>
<comment type="similarity">
    <text evidence="2">Belongs to the MipA/OmpV family.</text>
</comment>
<reference evidence="8" key="1">
    <citation type="submission" date="2023-07" db="EMBL/GenBank/DDBJ databases">
        <title>Shewanella mangrovi sp. nov., an acetaldehyde- degrading bacterium isolated from mangrove sediment.</title>
        <authorList>
            <person name="Liu Y."/>
        </authorList>
    </citation>
    <scope>NUCLEOTIDE SEQUENCE [LARGE SCALE GENOMIC DNA]</scope>
    <source>
        <strain evidence="8">C32</strain>
    </source>
</reference>
<keyword evidence="8" id="KW-1185">Reference proteome</keyword>
<gene>
    <name evidence="7" type="ORF">L9G74_03460</name>
</gene>
<dbReference type="PANTHER" id="PTHR38776:SF1">
    <property type="entry name" value="MLTA-INTERACTING PROTEIN-RELATED"/>
    <property type="match status" value="1"/>
</dbReference>
<dbReference type="Proteomes" id="UP001201549">
    <property type="component" value="Unassembled WGS sequence"/>
</dbReference>
<feature type="chain" id="PRO_5045446541" evidence="6">
    <location>
        <begin position="21"/>
        <end position="280"/>
    </location>
</feature>
<evidence type="ECO:0000256" key="1">
    <source>
        <dbReference type="ARBA" id="ARBA00004442"/>
    </source>
</evidence>